<dbReference type="Pfam" id="PF11950">
    <property type="entry name" value="DUF3467"/>
    <property type="match status" value="1"/>
</dbReference>
<dbReference type="Proteomes" id="UP000584867">
    <property type="component" value="Unassembled WGS sequence"/>
</dbReference>
<reference evidence="1 2" key="1">
    <citation type="submission" date="2020-08" db="EMBL/GenBank/DDBJ databases">
        <title>Genomic Encyclopedia of Type Strains, Phase IV (KMG-V): Genome sequencing to study the core and pangenomes of soil and plant-associated prokaryotes.</title>
        <authorList>
            <person name="Whitman W."/>
        </authorList>
    </citation>
    <scope>NUCLEOTIDE SEQUENCE [LARGE SCALE GENOMIC DNA]</scope>
    <source>
        <strain evidence="1 2">X5P3</strain>
    </source>
</reference>
<proteinExistence type="predicted"/>
<dbReference type="RefSeq" id="WP_184260538.1">
    <property type="nucleotide sequence ID" value="NZ_JACHIO010000031.1"/>
</dbReference>
<organism evidence="1 2">
    <name type="scientific">Granulicella mallensis</name>
    <dbReference type="NCBI Taxonomy" id="940614"/>
    <lineage>
        <taxon>Bacteria</taxon>
        <taxon>Pseudomonadati</taxon>
        <taxon>Acidobacteriota</taxon>
        <taxon>Terriglobia</taxon>
        <taxon>Terriglobales</taxon>
        <taxon>Acidobacteriaceae</taxon>
        <taxon>Granulicella</taxon>
    </lineage>
</organism>
<protein>
    <recommendedName>
        <fullName evidence="3">DUF3467 domain-containing protein</fullName>
    </recommendedName>
</protein>
<dbReference type="AlphaFoldDB" id="A0A7W7ZV12"/>
<name>A0A7W7ZV12_9BACT</name>
<accession>A0A7W7ZV12</accession>
<dbReference type="EMBL" id="JACHIO010000031">
    <property type="protein sequence ID" value="MBB5066625.1"/>
    <property type="molecule type" value="Genomic_DNA"/>
</dbReference>
<sequence length="110" mass="12291">MSQTITQPDNTRITLNKSADYRDSYANSVQVRLSVWDFFLVFGTLEQQSAEQVNIDNFQGIYLSPQQAKALNNLLSHNLAQYEQTFGTISLESSQQPGAPRFVPGNGPVH</sequence>
<evidence type="ECO:0000313" key="1">
    <source>
        <dbReference type="EMBL" id="MBB5066625.1"/>
    </source>
</evidence>
<evidence type="ECO:0008006" key="3">
    <source>
        <dbReference type="Google" id="ProtNLM"/>
    </source>
</evidence>
<comment type="caution">
    <text evidence="1">The sequence shown here is derived from an EMBL/GenBank/DDBJ whole genome shotgun (WGS) entry which is preliminary data.</text>
</comment>
<dbReference type="InterPro" id="IPR021857">
    <property type="entry name" value="DUF3467"/>
</dbReference>
<evidence type="ECO:0000313" key="2">
    <source>
        <dbReference type="Proteomes" id="UP000584867"/>
    </source>
</evidence>
<gene>
    <name evidence="1" type="ORF">HDF15_005006</name>
</gene>